<proteinExistence type="predicted"/>
<gene>
    <name evidence="1" type="ORF">S01H1_05825</name>
</gene>
<organism evidence="1">
    <name type="scientific">marine sediment metagenome</name>
    <dbReference type="NCBI Taxonomy" id="412755"/>
    <lineage>
        <taxon>unclassified sequences</taxon>
        <taxon>metagenomes</taxon>
        <taxon>ecological metagenomes</taxon>
    </lineage>
</organism>
<dbReference type="AlphaFoldDB" id="X0SKR4"/>
<reference evidence="1" key="1">
    <citation type="journal article" date="2014" name="Front. Microbiol.">
        <title>High frequency of phylogenetically diverse reductive dehalogenase-homologous genes in deep subseafloor sedimentary metagenomes.</title>
        <authorList>
            <person name="Kawai M."/>
            <person name="Futagami T."/>
            <person name="Toyoda A."/>
            <person name="Takaki Y."/>
            <person name="Nishi S."/>
            <person name="Hori S."/>
            <person name="Arai W."/>
            <person name="Tsubouchi T."/>
            <person name="Morono Y."/>
            <person name="Uchiyama I."/>
            <person name="Ito T."/>
            <person name="Fujiyama A."/>
            <person name="Inagaki F."/>
            <person name="Takami H."/>
        </authorList>
    </citation>
    <scope>NUCLEOTIDE SEQUENCE</scope>
    <source>
        <strain evidence="1">Expedition CK06-06</strain>
    </source>
</reference>
<accession>X0SKR4</accession>
<name>X0SKR4_9ZZZZ</name>
<evidence type="ECO:0000313" key="1">
    <source>
        <dbReference type="EMBL" id="GAF76447.1"/>
    </source>
</evidence>
<sequence>MARAFHDEEDLADAVKEWMHRSDMGDVNDLTSPISIITATANERINFDLRTAQNEDNITLPPNANNTYTAPSHITAIRFIQQIKGDEVFNLIPLSQPAAARLPLTGGQSVGYVLESLKHEDFDQPTSLQVIRTYPFDGEDIILDYYTGFPNLDADDTVWPLLRYGTLYLRACLVEAWNWAQNQERSEAMDRQYHAELERINRVANFNVAGSGAAPNAPSRFYNSTPSRAM</sequence>
<evidence type="ECO:0008006" key="2">
    <source>
        <dbReference type="Google" id="ProtNLM"/>
    </source>
</evidence>
<dbReference type="EMBL" id="BARS01003027">
    <property type="protein sequence ID" value="GAF76447.1"/>
    <property type="molecule type" value="Genomic_DNA"/>
</dbReference>
<protein>
    <recommendedName>
        <fullName evidence="2">Tail tubular protein A</fullName>
    </recommendedName>
</protein>
<comment type="caution">
    <text evidence="1">The sequence shown here is derived from an EMBL/GenBank/DDBJ whole genome shotgun (WGS) entry which is preliminary data.</text>
</comment>